<organism evidence="5 6">
    <name type="scientific">Streptomyces mauvecolor</name>
    <dbReference type="NCBI Taxonomy" id="58345"/>
    <lineage>
        <taxon>Bacteria</taxon>
        <taxon>Bacillati</taxon>
        <taxon>Actinomycetota</taxon>
        <taxon>Actinomycetes</taxon>
        <taxon>Kitasatosporales</taxon>
        <taxon>Streptomycetaceae</taxon>
        <taxon>Streptomyces</taxon>
    </lineage>
</organism>
<accession>A0ABV9UVR7</accession>
<dbReference type="Pfam" id="PF03403">
    <property type="entry name" value="PAF-AH_p_II"/>
    <property type="match status" value="2"/>
</dbReference>
<dbReference type="GO" id="GO:0016787">
    <property type="term" value="F:hydrolase activity"/>
    <property type="evidence" value="ECO:0007669"/>
    <property type="project" value="UniProtKB-KW"/>
</dbReference>
<evidence type="ECO:0000313" key="6">
    <source>
        <dbReference type="Proteomes" id="UP001595834"/>
    </source>
</evidence>
<name>A0ABV9UVR7_9ACTN</name>
<evidence type="ECO:0000313" key="5">
    <source>
        <dbReference type="EMBL" id="MFC4959731.1"/>
    </source>
</evidence>
<feature type="signal peptide" evidence="4">
    <location>
        <begin position="1"/>
        <end position="29"/>
    </location>
</feature>
<dbReference type="InterPro" id="IPR029058">
    <property type="entry name" value="AB_hydrolase_fold"/>
</dbReference>
<gene>
    <name evidence="5" type="ORF">ACFPFX_25920</name>
</gene>
<proteinExistence type="predicted"/>
<keyword evidence="6" id="KW-1185">Reference proteome</keyword>
<dbReference type="PANTHER" id="PTHR10272:SF0">
    <property type="entry name" value="PLATELET-ACTIVATING FACTOR ACETYLHYDROLASE"/>
    <property type="match status" value="1"/>
</dbReference>
<sequence length="398" mass="42246">MTGIRRTAVAAALLLALPLSVVVAAPALAASPAPAAASAWSNAPAGPSVDVHVELPHPTGQYAVGREILHLVDHDRPDPWVPSAGPRQLMVSMYYPAKAGTGDPAPYMTPEAARLMLDGKLPGNTIPTRAVTGTGTWAKSDARPQHGRFPLVLLSPGFTMPRTELTSLAEDLASRGYVVALVDHTYENTGTTFPDGRTLTCAICDSFPPGGPEAVDASRAKDMSFVIDQLTARSHPAWRYARMIDAGRIGMAGHSIGGSAAVPALATDDRIQAGVNLDGTMDYKVPTTGLNGKPFMLIGHPLGDGQEDPSWTDAWSRLDGWKRWLTVAGSNHGTFTDNPLFFEELGLPEPPGTTITAARGVELTRKYVAAFFDLHLKGIDRPVLDGPTAENPEISFHP</sequence>
<protein>
    <submittedName>
        <fullName evidence="5">Alpha/beta hydrolase family protein</fullName>
    </submittedName>
</protein>
<evidence type="ECO:0000256" key="4">
    <source>
        <dbReference type="SAM" id="SignalP"/>
    </source>
</evidence>
<keyword evidence="2" id="KW-0442">Lipid degradation</keyword>
<keyword evidence="1 5" id="KW-0378">Hydrolase</keyword>
<keyword evidence="4" id="KW-0732">Signal</keyword>
<evidence type="ECO:0000256" key="3">
    <source>
        <dbReference type="ARBA" id="ARBA00023098"/>
    </source>
</evidence>
<dbReference type="PANTHER" id="PTHR10272">
    <property type="entry name" value="PLATELET-ACTIVATING FACTOR ACETYLHYDROLASE"/>
    <property type="match status" value="1"/>
</dbReference>
<keyword evidence="3" id="KW-0443">Lipid metabolism</keyword>
<evidence type="ECO:0000256" key="1">
    <source>
        <dbReference type="ARBA" id="ARBA00022801"/>
    </source>
</evidence>
<dbReference type="SUPFAM" id="SSF53474">
    <property type="entry name" value="alpha/beta-Hydrolases"/>
    <property type="match status" value="1"/>
</dbReference>
<evidence type="ECO:0000256" key="2">
    <source>
        <dbReference type="ARBA" id="ARBA00022963"/>
    </source>
</evidence>
<dbReference type="Gene3D" id="3.40.50.1820">
    <property type="entry name" value="alpha/beta hydrolase"/>
    <property type="match status" value="1"/>
</dbReference>
<dbReference type="EMBL" id="JBHSIZ010000034">
    <property type="protein sequence ID" value="MFC4959731.1"/>
    <property type="molecule type" value="Genomic_DNA"/>
</dbReference>
<dbReference type="Proteomes" id="UP001595834">
    <property type="component" value="Unassembled WGS sequence"/>
</dbReference>
<dbReference type="RefSeq" id="WP_344380504.1">
    <property type="nucleotide sequence ID" value="NZ_BAAASQ010000046.1"/>
</dbReference>
<comment type="caution">
    <text evidence="5">The sequence shown here is derived from an EMBL/GenBank/DDBJ whole genome shotgun (WGS) entry which is preliminary data.</text>
</comment>
<reference evidence="6" key="1">
    <citation type="journal article" date="2019" name="Int. J. Syst. Evol. Microbiol.">
        <title>The Global Catalogue of Microorganisms (GCM) 10K type strain sequencing project: providing services to taxonomists for standard genome sequencing and annotation.</title>
        <authorList>
            <consortium name="The Broad Institute Genomics Platform"/>
            <consortium name="The Broad Institute Genome Sequencing Center for Infectious Disease"/>
            <person name="Wu L."/>
            <person name="Ma J."/>
        </authorList>
    </citation>
    <scope>NUCLEOTIDE SEQUENCE [LARGE SCALE GENOMIC DNA]</scope>
    <source>
        <strain evidence="6">CCM 7224</strain>
    </source>
</reference>
<feature type="chain" id="PRO_5047264518" evidence="4">
    <location>
        <begin position="30"/>
        <end position="398"/>
    </location>
</feature>